<keyword evidence="7" id="KW-1185">Reference proteome</keyword>
<dbReference type="PANTHER" id="PTHR21568:SF0">
    <property type="entry name" value="TRNA PSEUDOURIDINE SYNTHASE PUS10"/>
    <property type="match status" value="1"/>
</dbReference>
<dbReference type="Proteomes" id="UP000825002">
    <property type="component" value="Unassembled WGS sequence"/>
</dbReference>
<evidence type="ECO:0000313" key="7">
    <source>
        <dbReference type="Proteomes" id="UP000825002"/>
    </source>
</evidence>
<name>A0ABQ7S819_9ACAR</name>
<evidence type="ECO:0000256" key="1">
    <source>
        <dbReference type="ARBA" id="ARBA00009652"/>
    </source>
</evidence>
<organism evidence="6 7">
    <name type="scientific">Fragariocoptes setiger</name>
    <dbReference type="NCBI Taxonomy" id="1670756"/>
    <lineage>
        <taxon>Eukaryota</taxon>
        <taxon>Metazoa</taxon>
        <taxon>Ecdysozoa</taxon>
        <taxon>Arthropoda</taxon>
        <taxon>Chelicerata</taxon>
        <taxon>Arachnida</taxon>
        <taxon>Acari</taxon>
        <taxon>Acariformes</taxon>
        <taxon>Trombidiformes</taxon>
        <taxon>Prostigmata</taxon>
        <taxon>Eupodina</taxon>
        <taxon>Eriophyoidea</taxon>
        <taxon>Phytoptidae</taxon>
        <taxon>Fragariocoptes</taxon>
    </lineage>
</organism>
<dbReference type="InterPro" id="IPR048741">
    <property type="entry name" value="Pus10-like_C"/>
</dbReference>
<evidence type="ECO:0000256" key="4">
    <source>
        <dbReference type="ARBA" id="ARBA00023235"/>
    </source>
</evidence>
<proteinExistence type="inferred from homology"/>
<feature type="domain" description="Pus10-like C-terminal" evidence="5">
    <location>
        <begin position="10"/>
        <end position="250"/>
    </location>
</feature>
<dbReference type="Gene3D" id="3.30.70.2510">
    <property type="match status" value="1"/>
</dbReference>
<dbReference type="InterPro" id="IPR020103">
    <property type="entry name" value="PsdUridine_synth_cat_dom_sf"/>
</dbReference>
<dbReference type="SUPFAM" id="SSF55120">
    <property type="entry name" value="Pseudouridine synthase"/>
    <property type="match status" value="1"/>
</dbReference>
<dbReference type="Pfam" id="PF21238">
    <property type="entry name" value="Pus10_C"/>
    <property type="match status" value="1"/>
</dbReference>
<dbReference type="InterPro" id="IPR039894">
    <property type="entry name" value="Pus10-like"/>
</dbReference>
<comment type="caution">
    <text evidence="6">The sequence shown here is derived from an EMBL/GenBank/DDBJ whole genome shotgun (WGS) entry which is preliminary data.</text>
</comment>
<gene>
    <name evidence="6" type="primary">PUS10</name>
    <name evidence="6" type="ORF">GZH46_01925</name>
</gene>
<evidence type="ECO:0000313" key="6">
    <source>
        <dbReference type="EMBL" id="KAG9509551.1"/>
    </source>
</evidence>
<comment type="similarity">
    <text evidence="1">Belongs to the pseudouridine synthase Pus10 family.</text>
</comment>
<dbReference type="PANTHER" id="PTHR21568">
    <property type="entry name" value="TRNA PSEUDOURIDINE SYNTHASE PUS10"/>
    <property type="match status" value="1"/>
</dbReference>
<dbReference type="EMBL" id="JAIFTH010000423">
    <property type="protein sequence ID" value="KAG9509551.1"/>
    <property type="molecule type" value="Genomic_DNA"/>
</dbReference>
<protein>
    <recommendedName>
        <fullName evidence="2">tRNA pseudouridine(55) synthase</fullName>
        <ecNumber evidence="2">5.4.99.25</ecNumber>
    </recommendedName>
</protein>
<dbReference type="Gene3D" id="3.30.70.3190">
    <property type="match status" value="1"/>
</dbReference>
<reference evidence="6 7" key="1">
    <citation type="submission" date="2020-10" db="EMBL/GenBank/DDBJ databases">
        <authorList>
            <person name="Klimov P.B."/>
            <person name="Dyachkov S.M."/>
            <person name="Chetverikov P.E."/>
        </authorList>
    </citation>
    <scope>NUCLEOTIDE SEQUENCE [LARGE SCALE GENOMIC DNA]</scope>
    <source>
        <strain evidence="6">BMOC 18-1129-001#AD2665</strain>
        <tissue evidence="6">Entire mites</tissue>
    </source>
</reference>
<evidence type="ECO:0000256" key="3">
    <source>
        <dbReference type="ARBA" id="ARBA00022694"/>
    </source>
</evidence>
<accession>A0ABQ7S819</accession>
<keyword evidence="4" id="KW-0413">Isomerase</keyword>
<keyword evidence="3" id="KW-0819">tRNA processing</keyword>
<sequence>MASSEPVHRFLAGRYNKYTRDLSQTPWIDKNDVRVKNSLQELIEDGIFKYIKCEKASFSSSGREDVDVRMLGTGRPFVFKLTNPSCTEADDIVTVKIEEYVNSTYDGMIKVRFLQFVSKEEVAKNLTIDEENNISKKYGALCCCSRVLSPSDIEKVNNTKNLVLDQRTPIRVLHRRTLASRPKTIYNMSIEFPKVANFTDVNSHHLTQYAESGTYIKEFVHGDFGRTTPNLAILLGDCETDIMELDVLEVVMEWPRNPSIKSDSKSECRL</sequence>
<feature type="non-terminal residue" evidence="6">
    <location>
        <position position="270"/>
    </location>
</feature>
<evidence type="ECO:0000256" key="2">
    <source>
        <dbReference type="ARBA" id="ARBA00012787"/>
    </source>
</evidence>
<dbReference type="EC" id="5.4.99.25" evidence="2"/>
<evidence type="ECO:0000259" key="5">
    <source>
        <dbReference type="Pfam" id="PF21238"/>
    </source>
</evidence>